<feature type="transmembrane region" description="Helical" evidence="1">
    <location>
        <begin position="20"/>
        <end position="39"/>
    </location>
</feature>
<feature type="transmembrane region" description="Helical" evidence="1">
    <location>
        <begin position="168"/>
        <end position="194"/>
    </location>
</feature>
<reference evidence="2 3" key="1">
    <citation type="journal article" date="2019" name="Int. J. Syst. Evol. Microbiol.">
        <title>The Global Catalogue of Microorganisms (GCM) 10K type strain sequencing project: providing services to taxonomists for standard genome sequencing and annotation.</title>
        <authorList>
            <consortium name="The Broad Institute Genomics Platform"/>
            <consortium name="The Broad Institute Genome Sequencing Center for Infectious Disease"/>
            <person name="Wu L."/>
            <person name="Ma J."/>
        </authorList>
    </citation>
    <scope>NUCLEOTIDE SEQUENCE [LARGE SCALE GENOMIC DNA]</scope>
    <source>
        <strain evidence="2 3">SYNS20</strain>
    </source>
</reference>
<proteinExistence type="predicted"/>
<dbReference type="NCBIfam" id="TIGR03663">
    <property type="entry name" value="flippase activity-associated protein Agl23"/>
    <property type="match status" value="1"/>
</dbReference>
<feature type="transmembrane region" description="Helical" evidence="1">
    <location>
        <begin position="300"/>
        <end position="320"/>
    </location>
</feature>
<dbReference type="AlphaFoldDB" id="A0ABD5TA57"/>
<keyword evidence="1" id="KW-1133">Transmembrane helix</keyword>
<dbReference type="PANTHER" id="PTHR41710:SF2">
    <property type="entry name" value="GLYCOSYL TRANSFERASE FAMILY 39_83 DOMAIN-CONTAINING PROTEIN"/>
    <property type="match status" value="1"/>
</dbReference>
<protein>
    <submittedName>
        <fullName evidence="2">Flippase activity-associated protein Agl23</fullName>
    </submittedName>
</protein>
<gene>
    <name evidence="2" type="ORF">ACFQFD_09055</name>
</gene>
<feature type="transmembrane region" description="Helical" evidence="1">
    <location>
        <begin position="357"/>
        <end position="378"/>
    </location>
</feature>
<comment type="caution">
    <text evidence="2">The sequence shown here is derived from an EMBL/GenBank/DDBJ whole genome shotgun (WGS) entry which is preliminary data.</text>
</comment>
<keyword evidence="1" id="KW-0812">Transmembrane</keyword>
<organism evidence="2 3">
    <name type="scientific">Halobaculum halobium</name>
    <dbReference type="NCBI Taxonomy" id="3032281"/>
    <lineage>
        <taxon>Archaea</taxon>
        <taxon>Methanobacteriati</taxon>
        <taxon>Methanobacteriota</taxon>
        <taxon>Stenosarchaea group</taxon>
        <taxon>Halobacteria</taxon>
        <taxon>Halobacteriales</taxon>
        <taxon>Haloferacaceae</taxon>
        <taxon>Halobaculum</taxon>
    </lineage>
</organism>
<feature type="transmembrane region" description="Helical" evidence="1">
    <location>
        <begin position="332"/>
        <end position="351"/>
    </location>
</feature>
<keyword evidence="1" id="KW-0472">Membrane</keyword>
<dbReference type="Proteomes" id="UP001596443">
    <property type="component" value="Unassembled WGS sequence"/>
</dbReference>
<dbReference type="InterPro" id="IPR019962">
    <property type="entry name" value="CHP03663"/>
</dbReference>
<feature type="transmembrane region" description="Helical" evidence="1">
    <location>
        <begin position="229"/>
        <end position="246"/>
    </location>
</feature>
<name>A0ABD5TA57_9EURY</name>
<dbReference type="PANTHER" id="PTHR41710">
    <property type="entry name" value="GLYCOSYL TRANSFERASE, FAMILY 39"/>
    <property type="match status" value="1"/>
</dbReference>
<feature type="transmembrane region" description="Helical" evidence="1">
    <location>
        <begin position="133"/>
        <end position="156"/>
    </location>
</feature>
<keyword evidence="3" id="KW-1185">Reference proteome</keyword>
<accession>A0ABD5TA57</accession>
<dbReference type="GeneID" id="81209192"/>
<evidence type="ECO:0000313" key="3">
    <source>
        <dbReference type="Proteomes" id="UP001596443"/>
    </source>
</evidence>
<dbReference type="EMBL" id="JBHSWX010000012">
    <property type="protein sequence ID" value="MFC6786124.1"/>
    <property type="molecule type" value="Genomic_DNA"/>
</dbReference>
<sequence length="553" mass="57577">MSDGDGTGATRSKGIDRTVLAVAAVVALALVARFAFLGVRPFHWSEGRVGYWTLRYLETGVYSYRPAAGGPVVYLSTRWAIALLGSSDAAARSAVALAGGLLPAAALLFRGPLRDDETVALSALLAGSPLLVYYSRFLRGDVLAAAFGLVVVGGLVRHRTTGARWPIYVAAAALALTLGSSGFAAAYLPLWLVAGALVLDETRVEGVPAAAHARLAAGLAWLRAESTTLARALFVFLGAALLVFAPRGGGVEPGLWSPATLPAAVAFAFVEAPERFVALRFAARLTPPADGNSFLPAVAGYVRTVVATAWPALLFGLVGFLRDRYTPDTRGVVAFGAYAAGLGLLAFPVASMGVEPWTAVHVVPLLALPGAVGLAWIARGLRSHARASDPAWLVAALLVASAGVVGYGATAAGVYADPEPGSEFSQFAQPSGDVDATLAAAEAAIRDSSGGGADAAYVGDRLYTEQEYALPPVAAADRDAWGARLPLQWYFERVDAETTSVRTAAEFGADAPPVVITTPARRVAVNTNLGDGYRQYDLRLGLWDRQVVVFVET</sequence>
<dbReference type="RefSeq" id="WP_284062936.1">
    <property type="nucleotide sequence ID" value="NZ_CP126158.1"/>
</dbReference>
<feature type="transmembrane region" description="Helical" evidence="1">
    <location>
        <begin position="390"/>
        <end position="416"/>
    </location>
</feature>
<evidence type="ECO:0000313" key="2">
    <source>
        <dbReference type="EMBL" id="MFC6786124.1"/>
    </source>
</evidence>
<evidence type="ECO:0000256" key="1">
    <source>
        <dbReference type="SAM" id="Phobius"/>
    </source>
</evidence>